<dbReference type="InterPro" id="IPR002491">
    <property type="entry name" value="ABC_transptr_periplasmic_BD"/>
</dbReference>
<gene>
    <name evidence="2" type="ORF">S03H2_70878</name>
</gene>
<dbReference type="Pfam" id="PF01497">
    <property type="entry name" value="Peripla_BP_2"/>
    <property type="match status" value="1"/>
</dbReference>
<comment type="caution">
    <text evidence="2">The sequence shown here is derived from an EMBL/GenBank/DDBJ whole genome shotgun (WGS) entry which is preliminary data.</text>
</comment>
<dbReference type="PROSITE" id="PS50983">
    <property type="entry name" value="FE_B12_PBP"/>
    <property type="match status" value="1"/>
</dbReference>
<dbReference type="EMBL" id="BARU01047243">
    <property type="protein sequence ID" value="GAH97673.1"/>
    <property type="molecule type" value="Genomic_DNA"/>
</dbReference>
<protein>
    <recommendedName>
        <fullName evidence="1">Fe/B12 periplasmic-binding domain-containing protein</fullName>
    </recommendedName>
</protein>
<organism evidence="2">
    <name type="scientific">marine sediment metagenome</name>
    <dbReference type="NCBI Taxonomy" id="412755"/>
    <lineage>
        <taxon>unclassified sequences</taxon>
        <taxon>metagenomes</taxon>
        <taxon>ecological metagenomes</taxon>
    </lineage>
</organism>
<feature type="non-terminal residue" evidence="2">
    <location>
        <position position="110"/>
    </location>
</feature>
<evidence type="ECO:0000313" key="2">
    <source>
        <dbReference type="EMBL" id="GAH97673.1"/>
    </source>
</evidence>
<dbReference type="SUPFAM" id="SSF53807">
    <property type="entry name" value="Helical backbone' metal receptor"/>
    <property type="match status" value="1"/>
</dbReference>
<dbReference type="Gene3D" id="3.40.50.1980">
    <property type="entry name" value="Nitrogenase molybdenum iron protein domain"/>
    <property type="match status" value="1"/>
</dbReference>
<proteinExistence type="predicted"/>
<dbReference type="GO" id="GO:0071281">
    <property type="term" value="P:cellular response to iron ion"/>
    <property type="evidence" value="ECO:0007669"/>
    <property type="project" value="TreeGrafter"/>
</dbReference>
<evidence type="ECO:0000259" key="1">
    <source>
        <dbReference type="PROSITE" id="PS50983"/>
    </source>
</evidence>
<dbReference type="InterPro" id="IPR050902">
    <property type="entry name" value="ABC_Transporter_SBP"/>
</dbReference>
<feature type="domain" description="Fe/B12 periplasmic-binding" evidence="1">
    <location>
        <begin position="1"/>
        <end position="106"/>
    </location>
</feature>
<dbReference type="AlphaFoldDB" id="X1LU69"/>
<dbReference type="PANTHER" id="PTHR30535">
    <property type="entry name" value="VITAMIN B12-BINDING PROTEIN"/>
    <property type="match status" value="1"/>
</dbReference>
<sequence length="110" mass="12404">VMVPGDDSFQNEMIRAAGGIPPVLGKKGNIVVVTREEWKRFNPQVIYGCGDDRGTAKKFFNLPGWKNVDAVKNGKIFYFPCDLTCRASTKTGYFVSWLSAKVYEDEFSRK</sequence>
<feature type="non-terminal residue" evidence="2">
    <location>
        <position position="1"/>
    </location>
</feature>
<accession>X1LU69</accession>
<dbReference type="PANTHER" id="PTHR30535:SF34">
    <property type="entry name" value="MOLYBDATE-BINDING PROTEIN MOLA"/>
    <property type="match status" value="1"/>
</dbReference>
<name>X1LU69_9ZZZZ</name>
<reference evidence="2" key="1">
    <citation type="journal article" date="2014" name="Front. Microbiol.">
        <title>High frequency of phylogenetically diverse reductive dehalogenase-homologous genes in deep subseafloor sedimentary metagenomes.</title>
        <authorList>
            <person name="Kawai M."/>
            <person name="Futagami T."/>
            <person name="Toyoda A."/>
            <person name="Takaki Y."/>
            <person name="Nishi S."/>
            <person name="Hori S."/>
            <person name="Arai W."/>
            <person name="Tsubouchi T."/>
            <person name="Morono Y."/>
            <person name="Uchiyama I."/>
            <person name="Ito T."/>
            <person name="Fujiyama A."/>
            <person name="Inagaki F."/>
            <person name="Takami H."/>
        </authorList>
    </citation>
    <scope>NUCLEOTIDE SEQUENCE</scope>
    <source>
        <strain evidence="2">Expedition CK06-06</strain>
    </source>
</reference>